<sequence>MSKNSPTSRQSVWATKVLAIVQGGNSQAALAQIKVAPTVKDLQQLRKLMLANNLLAKHRLLEEAIDANLALLAAPRLHRSP</sequence>
<keyword evidence="2" id="KW-1185">Reference proteome</keyword>
<dbReference type="RefSeq" id="WP_310341541.1">
    <property type="nucleotide sequence ID" value="NZ_JAVDXO010000003.1"/>
</dbReference>
<name>A0ABU1ZM40_9BURK</name>
<reference evidence="1 2" key="1">
    <citation type="submission" date="2023-07" db="EMBL/GenBank/DDBJ databases">
        <title>Sorghum-associated microbial communities from plants grown in Nebraska, USA.</title>
        <authorList>
            <person name="Schachtman D."/>
        </authorList>
    </citation>
    <scope>NUCLEOTIDE SEQUENCE [LARGE SCALE GENOMIC DNA]</scope>
    <source>
        <strain evidence="1 2">BE308</strain>
    </source>
</reference>
<dbReference type="EMBL" id="JAVDXO010000003">
    <property type="protein sequence ID" value="MDR7306438.1"/>
    <property type="molecule type" value="Genomic_DNA"/>
</dbReference>
<evidence type="ECO:0000313" key="1">
    <source>
        <dbReference type="EMBL" id="MDR7306438.1"/>
    </source>
</evidence>
<proteinExistence type="predicted"/>
<accession>A0ABU1ZM40</accession>
<evidence type="ECO:0000313" key="2">
    <source>
        <dbReference type="Proteomes" id="UP001268089"/>
    </source>
</evidence>
<comment type="caution">
    <text evidence="1">The sequence shown here is derived from an EMBL/GenBank/DDBJ whole genome shotgun (WGS) entry which is preliminary data.</text>
</comment>
<protein>
    <submittedName>
        <fullName evidence="1">Uncharacterized protein</fullName>
    </submittedName>
</protein>
<gene>
    <name evidence="1" type="ORF">J2X15_001721</name>
</gene>
<organism evidence="1 2">
    <name type="scientific">Rhodoferax saidenbachensis</name>
    <dbReference type="NCBI Taxonomy" id="1484693"/>
    <lineage>
        <taxon>Bacteria</taxon>
        <taxon>Pseudomonadati</taxon>
        <taxon>Pseudomonadota</taxon>
        <taxon>Betaproteobacteria</taxon>
        <taxon>Burkholderiales</taxon>
        <taxon>Comamonadaceae</taxon>
        <taxon>Rhodoferax</taxon>
    </lineage>
</organism>
<dbReference type="Proteomes" id="UP001268089">
    <property type="component" value="Unassembled WGS sequence"/>
</dbReference>